<evidence type="ECO:0000313" key="3">
    <source>
        <dbReference type="Proteomes" id="UP000747542"/>
    </source>
</evidence>
<evidence type="ECO:0000256" key="1">
    <source>
        <dbReference type="SAM" id="MobiDB-lite"/>
    </source>
</evidence>
<organism evidence="2 3">
    <name type="scientific">Homarus americanus</name>
    <name type="common">American lobster</name>
    <dbReference type="NCBI Taxonomy" id="6706"/>
    <lineage>
        <taxon>Eukaryota</taxon>
        <taxon>Metazoa</taxon>
        <taxon>Ecdysozoa</taxon>
        <taxon>Arthropoda</taxon>
        <taxon>Crustacea</taxon>
        <taxon>Multicrustacea</taxon>
        <taxon>Malacostraca</taxon>
        <taxon>Eumalacostraca</taxon>
        <taxon>Eucarida</taxon>
        <taxon>Decapoda</taxon>
        <taxon>Pleocyemata</taxon>
        <taxon>Astacidea</taxon>
        <taxon>Nephropoidea</taxon>
        <taxon>Nephropidae</taxon>
        <taxon>Homarus</taxon>
    </lineage>
</organism>
<keyword evidence="3" id="KW-1185">Reference proteome</keyword>
<name>A0A8J5MSN0_HOMAM</name>
<feature type="compositionally biased region" description="Pro residues" evidence="1">
    <location>
        <begin position="57"/>
        <end position="70"/>
    </location>
</feature>
<sequence>MESSAFPPRTSDSASLSAKLEAPPSPPVYPPRNMEMPYGQRPLPEHPMGYSNYSPGSFPPSSGPYGPPPVSFASLPPSFTPSSLAPSLSSTPGFPPSGATGSPPLEAFVQLLLAMNVEDQLKVTIPSLLFNETPYVTVKDPQSTGRRPLEEGRSATLVGRDVRVKALAAGTAAVGHPSDGGSGPSGGQEDRYSQTTPLLAEFCCFGVKTDPGRG</sequence>
<feature type="region of interest" description="Disordered" evidence="1">
    <location>
        <begin position="169"/>
        <end position="193"/>
    </location>
</feature>
<feature type="region of interest" description="Disordered" evidence="1">
    <location>
        <begin position="1"/>
        <end position="101"/>
    </location>
</feature>
<dbReference type="AlphaFoldDB" id="A0A8J5MSN0"/>
<reference evidence="2" key="1">
    <citation type="journal article" date="2021" name="Sci. Adv.">
        <title>The American lobster genome reveals insights on longevity, neural, and immune adaptations.</title>
        <authorList>
            <person name="Polinski J.M."/>
            <person name="Zimin A.V."/>
            <person name="Clark K.F."/>
            <person name="Kohn A.B."/>
            <person name="Sadowski N."/>
            <person name="Timp W."/>
            <person name="Ptitsyn A."/>
            <person name="Khanna P."/>
            <person name="Romanova D.Y."/>
            <person name="Williams P."/>
            <person name="Greenwood S.J."/>
            <person name="Moroz L.L."/>
            <person name="Walt D.R."/>
            <person name="Bodnar A.G."/>
        </authorList>
    </citation>
    <scope>NUCLEOTIDE SEQUENCE</scope>
    <source>
        <strain evidence="2">GMGI-L3</strain>
    </source>
</reference>
<accession>A0A8J5MSN0</accession>
<dbReference type="EMBL" id="JAHLQT010027337">
    <property type="protein sequence ID" value="KAG7162710.1"/>
    <property type="molecule type" value="Genomic_DNA"/>
</dbReference>
<feature type="compositionally biased region" description="Low complexity" evidence="1">
    <location>
        <begin position="71"/>
        <end position="92"/>
    </location>
</feature>
<gene>
    <name evidence="2" type="ORF">Hamer_G020183</name>
</gene>
<protein>
    <submittedName>
        <fullName evidence="2">Uncharacterized protein</fullName>
    </submittedName>
</protein>
<comment type="caution">
    <text evidence="2">The sequence shown here is derived from an EMBL/GenBank/DDBJ whole genome shotgun (WGS) entry which is preliminary data.</text>
</comment>
<proteinExistence type="predicted"/>
<evidence type="ECO:0000313" key="2">
    <source>
        <dbReference type="EMBL" id="KAG7162710.1"/>
    </source>
</evidence>
<dbReference type="Proteomes" id="UP000747542">
    <property type="component" value="Unassembled WGS sequence"/>
</dbReference>